<dbReference type="InterPro" id="IPR036259">
    <property type="entry name" value="MFS_trans_sf"/>
</dbReference>
<gene>
    <name evidence="8" type="ORF">NADFUDRAFT_50652</name>
</gene>
<sequence>MNVSNPLNQVEFDDHSISESILPSMISMTQTSRRWAMGILEPTDYSGEVTGTIPMMQKKAKPTNPLKHQNTTGKGDKTDPTTHTNPQDDYIDIDYDNLKKTNSGIILHPQPQDDPNDPLNWPIWRRDLALFVIGFHCFISGGQTPLLASAFTKLSKEFDLDLHTISYLVGAFMLAMGIGSLFLAPTAIIYGKRPIYLLALVIFLVGTLIASSTSSFGALLAARIITGFGASPTESLPSATIAEIFFAHERAYRLGLYTMLLLGGKNLIPLIAAFIIDGLDWNWLYRILAIIILMNLILTFFFVPETWFDRTPTPNKRSIKETELAREARTNRLNLEYLSSHPKYNSNASSEQNATTNARTLVESSEVARNLRTSSLPENIDSNEYYFEKEKNNRTDSATYQSFTQLSLPEHLTNATIGHNKDPELHQLQHHVPRPPLNNFASITGKIEVKVSQPPKKKTYTQLLSLYDGRQSQDKWWMIALRPIVLCLYPSILFSTIVYSFAVVWLMVMGETISKVFANDPYNFSPTTVGLLYVSAFTGSCFGSAAAGYCSDIVVRYMSRRNNGVYEPEFRLVMMLPIFITITMGLMGYGWASQNEDAWIVPTIFLGIIGFGCSLASTTSITYAVDSYRIYAGEALVTLNLVKNVLGFIFSLFTSQFVDCSGTKITFVAYGSIQIAICLITIPMYIYGKRFRYWSDNANLMKYLYVRDGEEAESEPKQH</sequence>
<dbReference type="STRING" id="857566.A0A1E3PMT6"/>
<dbReference type="SUPFAM" id="SSF103473">
    <property type="entry name" value="MFS general substrate transporter"/>
    <property type="match status" value="1"/>
</dbReference>
<dbReference type="EMBL" id="KV454408">
    <property type="protein sequence ID" value="ODQ66745.1"/>
    <property type="molecule type" value="Genomic_DNA"/>
</dbReference>
<evidence type="ECO:0000313" key="9">
    <source>
        <dbReference type="Proteomes" id="UP000095009"/>
    </source>
</evidence>
<dbReference type="PANTHER" id="PTHR23502">
    <property type="entry name" value="MAJOR FACILITATOR SUPERFAMILY"/>
    <property type="match status" value="1"/>
</dbReference>
<evidence type="ECO:0000256" key="6">
    <source>
        <dbReference type="SAM" id="Phobius"/>
    </source>
</evidence>
<proteinExistence type="predicted"/>
<feature type="domain" description="Major facilitator superfamily (MFS) profile" evidence="7">
    <location>
        <begin position="129"/>
        <end position="689"/>
    </location>
</feature>
<feature type="region of interest" description="Disordered" evidence="5">
    <location>
        <begin position="57"/>
        <end position="89"/>
    </location>
</feature>
<feature type="region of interest" description="Disordered" evidence="5">
    <location>
        <begin position="341"/>
        <end position="364"/>
    </location>
</feature>
<feature type="transmembrane region" description="Helical" evidence="6">
    <location>
        <begin position="572"/>
        <end position="592"/>
    </location>
</feature>
<feature type="transmembrane region" description="Helical" evidence="6">
    <location>
        <begin position="283"/>
        <end position="303"/>
    </location>
</feature>
<evidence type="ECO:0000256" key="4">
    <source>
        <dbReference type="ARBA" id="ARBA00023136"/>
    </source>
</evidence>
<dbReference type="PROSITE" id="PS50850">
    <property type="entry name" value="MFS"/>
    <property type="match status" value="1"/>
</dbReference>
<dbReference type="InterPro" id="IPR011701">
    <property type="entry name" value="MFS"/>
</dbReference>
<dbReference type="GO" id="GO:0022857">
    <property type="term" value="F:transmembrane transporter activity"/>
    <property type="evidence" value="ECO:0007669"/>
    <property type="project" value="InterPro"/>
</dbReference>
<dbReference type="PANTHER" id="PTHR23502:SF4">
    <property type="entry name" value="MAJOR FACILITATOR SUPERFAMILY (MFS) PROFILE DOMAIN-CONTAINING PROTEIN-RELATED"/>
    <property type="match status" value="1"/>
</dbReference>
<comment type="subcellular location">
    <subcellularLocation>
        <location evidence="1">Membrane</location>
        <topology evidence="1">Multi-pass membrane protein</topology>
    </subcellularLocation>
</comment>
<evidence type="ECO:0000259" key="7">
    <source>
        <dbReference type="PROSITE" id="PS50850"/>
    </source>
</evidence>
<feature type="transmembrane region" description="Helical" evidence="6">
    <location>
        <begin position="630"/>
        <end position="653"/>
    </location>
</feature>
<evidence type="ECO:0000256" key="3">
    <source>
        <dbReference type="ARBA" id="ARBA00022989"/>
    </source>
</evidence>
<name>A0A1E3PMT6_9ASCO</name>
<dbReference type="OrthoDB" id="4500315at2759"/>
<feature type="transmembrane region" description="Helical" evidence="6">
    <location>
        <begin position="528"/>
        <end position="551"/>
    </location>
</feature>
<dbReference type="FunFam" id="1.20.1250.20:FF:000396">
    <property type="entry name" value="MFS general substrate transporter"/>
    <property type="match status" value="1"/>
</dbReference>
<feature type="transmembrane region" description="Helical" evidence="6">
    <location>
        <begin position="665"/>
        <end position="687"/>
    </location>
</feature>
<feature type="transmembrane region" description="Helical" evidence="6">
    <location>
        <begin position="128"/>
        <end position="152"/>
    </location>
</feature>
<dbReference type="InterPro" id="IPR020846">
    <property type="entry name" value="MFS_dom"/>
</dbReference>
<dbReference type="Proteomes" id="UP000095009">
    <property type="component" value="Unassembled WGS sequence"/>
</dbReference>
<reference evidence="8 9" key="1">
    <citation type="journal article" date="2016" name="Proc. Natl. Acad. Sci. U.S.A.">
        <title>Comparative genomics of biotechnologically important yeasts.</title>
        <authorList>
            <person name="Riley R."/>
            <person name="Haridas S."/>
            <person name="Wolfe K.H."/>
            <person name="Lopes M.R."/>
            <person name="Hittinger C.T."/>
            <person name="Goeker M."/>
            <person name="Salamov A.A."/>
            <person name="Wisecaver J.H."/>
            <person name="Long T.M."/>
            <person name="Calvey C.H."/>
            <person name="Aerts A.L."/>
            <person name="Barry K.W."/>
            <person name="Choi C."/>
            <person name="Clum A."/>
            <person name="Coughlan A.Y."/>
            <person name="Deshpande S."/>
            <person name="Douglass A.P."/>
            <person name="Hanson S.J."/>
            <person name="Klenk H.-P."/>
            <person name="LaButti K.M."/>
            <person name="Lapidus A."/>
            <person name="Lindquist E.A."/>
            <person name="Lipzen A.M."/>
            <person name="Meier-Kolthoff J.P."/>
            <person name="Ohm R.A."/>
            <person name="Otillar R.P."/>
            <person name="Pangilinan J.L."/>
            <person name="Peng Y."/>
            <person name="Rokas A."/>
            <person name="Rosa C.A."/>
            <person name="Scheuner C."/>
            <person name="Sibirny A.A."/>
            <person name="Slot J.C."/>
            <person name="Stielow J.B."/>
            <person name="Sun H."/>
            <person name="Kurtzman C.P."/>
            <person name="Blackwell M."/>
            <person name="Grigoriev I.V."/>
            <person name="Jeffries T.W."/>
        </authorList>
    </citation>
    <scope>NUCLEOTIDE SEQUENCE [LARGE SCALE GENOMIC DNA]</scope>
    <source>
        <strain evidence="8 9">DSM 6958</strain>
    </source>
</reference>
<feature type="transmembrane region" description="Helical" evidence="6">
    <location>
        <begin position="164"/>
        <end position="189"/>
    </location>
</feature>
<keyword evidence="2 6" id="KW-0812">Transmembrane</keyword>
<accession>A0A1E3PMT6</accession>
<keyword evidence="3 6" id="KW-1133">Transmembrane helix</keyword>
<dbReference type="AlphaFoldDB" id="A0A1E3PMT6"/>
<evidence type="ECO:0000256" key="2">
    <source>
        <dbReference type="ARBA" id="ARBA00022692"/>
    </source>
</evidence>
<dbReference type="Gene3D" id="1.20.1250.20">
    <property type="entry name" value="MFS general substrate transporter like domains"/>
    <property type="match status" value="2"/>
</dbReference>
<feature type="transmembrane region" description="Helical" evidence="6">
    <location>
        <begin position="195"/>
        <end position="222"/>
    </location>
</feature>
<dbReference type="Pfam" id="PF07690">
    <property type="entry name" value="MFS_1"/>
    <property type="match status" value="1"/>
</dbReference>
<organism evidence="8 9">
    <name type="scientific">Nadsonia fulvescens var. elongata DSM 6958</name>
    <dbReference type="NCBI Taxonomy" id="857566"/>
    <lineage>
        <taxon>Eukaryota</taxon>
        <taxon>Fungi</taxon>
        <taxon>Dikarya</taxon>
        <taxon>Ascomycota</taxon>
        <taxon>Saccharomycotina</taxon>
        <taxon>Dipodascomycetes</taxon>
        <taxon>Dipodascales</taxon>
        <taxon>Dipodascales incertae sedis</taxon>
        <taxon>Nadsonia</taxon>
    </lineage>
</organism>
<evidence type="ECO:0000313" key="8">
    <source>
        <dbReference type="EMBL" id="ODQ66745.1"/>
    </source>
</evidence>
<dbReference type="GO" id="GO:0005886">
    <property type="term" value="C:plasma membrane"/>
    <property type="evidence" value="ECO:0007669"/>
    <property type="project" value="TreeGrafter"/>
</dbReference>
<evidence type="ECO:0000256" key="1">
    <source>
        <dbReference type="ARBA" id="ARBA00004141"/>
    </source>
</evidence>
<feature type="compositionally biased region" description="Polar residues" evidence="5">
    <location>
        <begin position="342"/>
        <end position="363"/>
    </location>
</feature>
<keyword evidence="9" id="KW-1185">Reference proteome</keyword>
<protein>
    <submittedName>
        <fullName evidence="8">MFS general substrate transporter</fullName>
    </submittedName>
</protein>
<feature type="transmembrane region" description="Helical" evidence="6">
    <location>
        <begin position="598"/>
        <end position="618"/>
    </location>
</feature>
<evidence type="ECO:0000256" key="5">
    <source>
        <dbReference type="SAM" id="MobiDB-lite"/>
    </source>
</evidence>
<feature type="transmembrane region" description="Helical" evidence="6">
    <location>
        <begin position="254"/>
        <end position="277"/>
    </location>
</feature>
<feature type="transmembrane region" description="Helical" evidence="6">
    <location>
        <begin position="484"/>
        <end position="508"/>
    </location>
</feature>
<keyword evidence="4 6" id="KW-0472">Membrane</keyword>